<reference evidence="5" key="1">
    <citation type="journal article" date="2014" name="Science">
        <title>Ancient hybridizations among the ancestral genomes of bread wheat.</title>
        <authorList>
            <consortium name="International Wheat Genome Sequencing Consortium,"/>
            <person name="Marcussen T."/>
            <person name="Sandve S.R."/>
            <person name="Heier L."/>
            <person name="Spannagl M."/>
            <person name="Pfeifer M."/>
            <person name="Jakobsen K.S."/>
            <person name="Wulff B.B."/>
            <person name="Steuernagel B."/>
            <person name="Mayer K.F."/>
            <person name="Olsen O.A."/>
        </authorList>
    </citation>
    <scope>NUCLEOTIDE SEQUENCE [LARGE SCALE GENOMIC DNA]</scope>
    <source>
        <strain evidence="5">cv. AL8/78</strain>
    </source>
</reference>
<feature type="domain" description="Flavodoxin-like" evidence="3">
    <location>
        <begin position="82"/>
        <end position="230"/>
    </location>
</feature>
<dbReference type="InterPro" id="IPR029039">
    <property type="entry name" value="Flavoprotein-like_sf"/>
</dbReference>
<accession>A0A453D6V1</accession>
<evidence type="ECO:0000256" key="1">
    <source>
        <dbReference type="ARBA" id="ARBA00022630"/>
    </source>
</evidence>
<dbReference type="GO" id="GO:0003958">
    <property type="term" value="F:NADPH-hemoprotein reductase activity"/>
    <property type="evidence" value="ECO:0007669"/>
    <property type="project" value="TreeGrafter"/>
</dbReference>
<dbReference type="EnsemblPlants" id="AET2Gv21111200.13">
    <property type="protein sequence ID" value="AET2Gv21111200.13"/>
    <property type="gene ID" value="AET2Gv21111200"/>
</dbReference>
<dbReference type="GO" id="GO:0005829">
    <property type="term" value="C:cytosol"/>
    <property type="evidence" value="ECO:0007669"/>
    <property type="project" value="TreeGrafter"/>
</dbReference>
<dbReference type="PROSITE" id="PS50902">
    <property type="entry name" value="FLAVODOXIN_LIKE"/>
    <property type="match status" value="1"/>
</dbReference>
<dbReference type="PRINTS" id="PR00369">
    <property type="entry name" value="FLAVODOXIN"/>
</dbReference>
<dbReference type="Pfam" id="PF00258">
    <property type="entry name" value="Flavodoxin_1"/>
    <property type="match status" value="1"/>
</dbReference>
<feature type="transmembrane region" description="Helical" evidence="2">
    <location>
        <begin position="201"/>
        <end position="221"/>
    </location>
</feature>
<keyword evidence="2" id="KW-0812">Transmembrane</keyword>
<dbReference type="GO" id="GO:0010181">
    <property type="term" value="F:FMN binding"/>
    <property type="evidence" value="ECO:0007669"/>
    <property type="project" value="InterPro"/>
</dbReference>
<evidence type="ECO:0000313" key="4">
    <source>
        <dbReference type="EnsemblPlants" id="AET2Gv21111200.13"/>
    </source>
</evidence>
<dbReference type="GO" id="GO:0050660">
    <property type="term" value="F:flavin adenine dinucleotide binding"/>
    <property type="evidence" value="ECO:0007669"/>
    <property type="project" value="TreeGrafter"/>
</dbReference>
<reference evidence="5" key="2">
    <citation type="journal article" date="2017" name="Nat. Plants">
        <title>The Aegilops tauschii genome reveals multiple impacts of transposons.</title>
        <authorList>
            <person name="Zhao G."/>
            <person name="Zou C."/>
            <person name="Li K."/>
            <person name="Wang K."/>
            <person name="Li T."/>
            <person name="Gao L."/>
            <person name="Zhang X."/>
            <person name="Wang H."/>
            <person name="Yang Z."/>
            <person name="Liu X."/>
            <person name="Jiang W."/>
            <person name="Mao L."/>
            <person name="Kong X."/>
            <person name="Jiao Y."/>
            <person name="Jia J."/>
        </authorList>
    </citation>
    <scope>NUCLEOTIDE SEQUENCE [LARGE SCALE GENOMIC DNA]</scope>
    <source>
        <strain evidence="5">cv. AL8/78</strain>
    </source>
</reference>
<dbReference type="PANTHER" id="PTHR19384:SF107">
    <property type="entry name" value="NADPH--CYTOCHROME P450 REDUCTASE 1"/>
    <property type="match status" value="1"/>
</dbReference>
<reference evidence="4" key="3">
    <citation type="journal article" date="2017" name="Nature">
        <title>Genome sequence of the progenitor of the wheat D genome Aegilops tauschii.</title>
        <authorList>
            <person name="Luo M.C."/>
            <person name="Gu Y.Q."/>
            <person name="Puiu D."/>
            <person name="Wang H."/>
            <person name="Twardziok S.O."/>
            <person name="Deal K.R."/>
            <person name="Huo N."/>
            <person name="Zhu T."/>
            <person name="Wang L."/>
            <person name="Wang Y."/>
            <person name="McGuire P.E."/>
            <person name="Liu S."/>
            <person name="Long H."/>
            <person name="Ramasamy R.K."/>
            <person name="Rodriguez J.C."/>
            <person name="Van S.L."/>
            <person name="Yuan L."/>
            <person name="Wang Z."/>
            <person name="Xia Z."/>
            <person name="Xiao L."/>
            <person name="Anderson O.D."/>
            <person name="Ouyang S."/>
            <person name="Liang Y."/>
            <person name="Zimin A.V."/>
            <person name="Pertea G."/>
            <person name="Qi P."/>
            <person name="Bennetzen J.L."/>
            <person name="Dai X."/>
            <person name="Dawson M.W."/>
            <person name="Muller H.G."/>
            <person name="Kugler K."/>
            <person name="Rivarola-Duarte L."/>
            <person name="Spannagl M."/>
            <person name="Mayer K.F.X."/>
            <person name="Lu F.H."/>
            <person name="Bevan M.W."/>
            <person name="Leroy P."/>
            <person name="Li P."/>
            <person name="You F.M."/>
            <person name="Sun Q."/>
            <person name="Liu Z."/>
            <person name="Lyons E."/>
            <person name="Wicker T."/>
            <person name="Salzberg S.L."/>
            <person name="Devos K.M."/>
            <person name="Dvorak J."/>
        </authorList>
    </citation>
    <scope>NUCLEOTIDE SEQUENCE [LARGE SCALE GENOMIC DNA]</scope>
    <source>
        <strain evidence="4">cv. AL8/78</strain>
    </source>
</reference>
<feature type="transmembrane region" description="Helical" evidence="2">
    <location>
        <begin position="27"/>
        <end position="48"/>
    </location>
</feature>
<keyword evidence="2" id="KW-1133">Transmembrane helix</keyword>
<evidence type="ECO:0000313" key="5">
    <source>
        <dbReference type="Proteomes" id="UP000015105"/>
    </source>
</evidence>
<organism evidence="4 5">
    <name type="scientific">Aegilops tauschii subsp. strangulata</name>
    <name type="common">Goatgrass</name>
    <dbReference type="NCBI Taxonomy" id="200361"/>
    <lineage>
        <taxon>Eukaryota</taxon>
        <taxon>Viridiplantae</taxon>
        <taxon>Streptophyta</taxon>
        <taxon>Embryophyta</taxon>
        <taxon>Tracheophyta</taxon>
        <taxon>Spermatophyta</taxon>
        <taxon>Magnoliopsida</taxon>
        <taxon>Liliopsida</taxon>
        <taxon>Poales</taxon>
        <taxon>Poaceae</taxon>
        <taxon>BOP clade</taxon>
        <taxon>Pooideae</taxon>
        <taxon>Triticodae</taxon>
        <taxon>Triticeae</taxon>
        <taxon>Triticinae</taxon>
        <taxon>Aegilops</taxon>
    </lineage>
</organism>
<sequence length="230" mass="25303">MALEAAREWAASVLPPELAAAAGGDPLAALAATAAALVAGLLVLAFWLRSGGSAPPKPAPASFRPPPVKVDADDADDGRKRVTIFFGTQTGTAEGFAKAMAEEAKARYEKVVFKVVDLDDYAAEDDEYEEKLKKETFALFFLATYGDGEPTDNAARFYKWFTEGKEKEVWLKDFNYAVFGLGNRQYEHFNKVLQRRWMSYCWSRVASVSFHVALVMTISALRMTSPPGKN</sequence>
<keyword evidence="5" id="KW-1185">Reference proteome</keyword>
<keyword evidence="1" id="KW-0285">Flavoprotein</keyword>
<dbReference type="SUPFAM" id="SSF52218">
    <property type="entry name" value="Flavoproteins"/>
    <property type="match status" value="1"/>
</dbReference>
<dbReference type="PANTHER" id="PTHR19384">
    <property type="entry name" value="NITRIC OXIDE SYNTHASE-RELATED"/>
    <property type="match status" value="1"/>
</dbReference>
<keyword evidence="2" id="KW-0472">Membrane</keyword>
<reference evidence="4" key="5">
    <citation type="journal article" date="2021" name="G3 (Bethesda)">
        <title>Aegilops tauschii genome assembly Aet v5.0 features greater sequence contiguity and improved annotation.</title>
        <authorList>
            <person name="Wang L."/>
            <person name="Zhu T."/>
            <person name="Rodriguez J.C."/>
            <person name="Deal K.R."/>
            <person name="Dubcovsky J."/>
            <person name="McGuire P.E."/>
            <person name="Lux T."/>
            <person name="Spannagl M."/>
            <person name="Mayer K.F.X."/>
            <person name="Baldrich P."/>
            <person name="Meyers B.C."/>
            <person name="Huo N."/>
            <person name="Gu Y.Q."/>
            <person name="Zhou H."/>
            <person name="Devos K.M."/>
            <person name="Bennetzen J.L."/>
            <person name="Unver T."/>
            <person name="Budak H."/>
            <person name="Gulick P.J."/>
            <person name="Galiba G."/>
            <person name="Kalapos B."/>
            <person name="Nelson D.R."/>
            <person name="Li P."/>
            <person name="You F.M."/>
            <person name="Luo M.C."/>
            <person name="Dvorak J."/>
        </authorList>
    </citation>
    <scope>NUCLEOTIDE SEQUENCE [LARGE SCALE GENOMIC DNA]</scope>
    <source>
        <strain evidence="4">cv. AL8/78</strain>
    </source>
</reference>
<dbReference type="AlphaFoldDB" id="A0A453D6V1"/>
<evidence type="ECO:0000256" key="2">
    <source>
        <dbReference type="SAM" id="Phobius"/>
    </source>
</evidence>
<name>A0A453D6V1_AEGTS</name>
<reference evidence="4" key="4">
    <citation type="submission" date="2019-03" db="UniProtKB">
        <authorList>
            <consortium name="EnsemblPlants"/>
        </authorList>
    </citation>
    <scope>IDENTIFICATION</scope>
</reference>
<dbReference type="InterPro" id="IPR008254">
    <property type="entry name" value="Flavodoxin/NO_synth"/>
</dbReference>
<dbReference type="Gramene" id="AET2Gv21111200.13">
    <property type="protein sequence ID" value="AET2Gv21111200.13"/>
    <property type="gene ID" value="AET2Gv21111200"/>
</dbReference>
<dbReference type="InterPro" id="IPR001094">
    <property type="entry name" value="Flavdoxin-like"/>
</dbReference>
<dbReference type="Proteomes" id="UP000015105">
    <property type="component" value="Chromosome 2D"/>
</dbReference>
<dbReference type="Gene3D" id="3.40.50.360">
    <property type="match status" value="1"/>
</dbReference>
<proteinExistence type="predicted"/>
<protein>
    <recommendedName>
        <fullName evidence="3">Flavodoxin-like domain-containing protein</fullName>
    </recommendedName>
</protein>
<evidence type="ECO:0000259" key="3">
    <source>
        <dbReference type="PROSITE" id="PS50902"/>
    </source>
</evidence>